<dbReference type="Gene3D" id="1.20.210.10">
    <property type="entry name" value="Cytochrome c oxidase-like, subunit I domain"/>
    <property type="match status" value="1"/>
</dbReference>
<feature type="transmembrane region" description="Helical" evidence="2">
    <location>
        <begin position="54"/>
        <end position="73"/>
    </location>
</feature>
<evidence type="ECO:0000259" key="3">
    <source>
        <dbReference type="PROSITE" id="PS50855"/>
    </source>
</evidence>
<feature type="transmembrane region" description="Helical" evidence="2">
    <location>
        <begin position="12"/>
        <end position="34"/>
    </location>
</feature>
<keyword evidence="2" id="KW-0812">Transmembrane</keyword>
<evidence type="ECO:0000256" key="2">
    <source>
        <dbReference type="SAM" id="Phobius"/>
    </source>
</evidence>
<feature type="transmembrane region" description="Helical" evidence="2">
    <location>
        <begin position="85"/>
        <end position="105"/>
    </location>
</feature>
<name>A0A8J2V8U5_9FLAO</name>
<keyword evidence="2" id="KW-0472">Membrane</keyword>
<dbReference type="GO" id="GO:0004129">
    <property type="term" value="F:cytochrome-c oxidase activity"/>
    <property type="evidence" value="ECO:0007669"/>
    <property type="project" value="InterPro"/>
</dbReference>
<dbReference type="Pfam" id="PF00115">
    <property type="entry name" value="COX1"/>
    <property type="match status" value="1"/>
</dbReference>
<reference evidence="4" key="2">
    <citation type="submission" date="2020-09" db="EMBL/GenBank/DDBJ databases">
        <authorList>
            <person name="Sun Q."/>
            <person name="Zhou Y."/>
        </authorList>
    </citation>
    <scope>NUCLEOTIDE SEQUENCE</scope>
    <source>
        <strain evidence="4">CGMCC 1.12924</strain>
    </source>
</reference>
<feature type="domain" description="Cytochrome oxidase subunit I profile" evidence="3">
    <location>
        <begin position="1"/>
        <end position="438"/>
    </location>
</feature>
<dbReference type="EMBL" id="BMGK01000002">
    <property type="protein sequence ID" value="GGD84594.1"/>
    <property type="molecule type" value="Genomic_DNA"/>
</dbReference>
<dbReference type="AlphaFoldDB" id="A0A8J2V8U5"/>
<feature type="transmembrane region" description="Helical" evidence="2">
    <location>
        <begin position="252"/>
        <end position="272"/>
    </location>
</feature>
<dbReference type="GO" id="GO:0016020">
    <property type="term" value="C:membrane"/>
    <property type="evidence" value="ECO:0007669"/>
    <property type="project" value="InterPro"/>
</dbReference>
<proteinExistence type="predicted"/>
<keyword evidence="2" id="KW-1133">Transmembrane helix</keyword>
<dbReference type="InterPro" id="IPR036927">
    <property type="entry name" value="Cyt_c_oxase-like_su1_sf"/>
</dbReference>
<feature type="transmembrane region" description="Helical" evidence="2">
    <location>
        <begin position="150"/>
        <end position="169"/>
    </location>
</feature>
<dbReference type="SUPFAM" id="SSF81442">
    <property type="entry name" value="Cytochrome c oxidase subunit I-like"/>
    <property type="match status" value="1"/>
</dbReference>
<dbReference type="InterPro" id="IPR023616">
    <property type="entry name" value="Cyt_c_oxase-like_su1_dom"/>
</dbReference>
<keyword evidence="1" id="KW-0679">Respiratory chain</keyword>
<dbReference type="RefSeq" id="WP_188439298.1">
    <property type="nucleotide sequence ID" value="NZ_BMGK01000002.1"/>
</dbReference>
<keyword evidence="5" id="KW-1185">Reference proteome</keyword>
<evidence type="ECO:0000313" key="4">
    <source>
        <dbReference type="EMBL" id="GGD84594.1"/>
    </source>
</evidence>
<reference evidence="4" key="1">
    <citation type="journal article" date="2014" name="Int. J. Syst. Evol. Microbiol.">
        <title>Complete genome sequence of Corynebacterium casei LMG S-19264T (=DSM 44701T), isolated from a smear-ripened cheese.</title>
        <authorList>
            <consortium name="US DOE Joint Genome Institute (JGI-PGF)"/>
            <person name="Walter F."/>
            <person name="Albersmeier A."/>
            <person name="Kalinowski J."/>
            <person name="Ruckert C."/>
        </authorList>
    </citation>
    <scope>NUCLEOTIDE SEQUENCE</scope>
    <source>
        <strain evidence="4">CGMCC 1.12924</strain>
    </source>
</reference>
<feature type="transmembrane region" description="Helical" evidence="2">
    <location>
        <begin position="407"/>
        <end position="427"/>
    </location>
</feature>
<organism evidence="4 5">
    <name type="scientific">Planktosalinus lacus</name>
    <dbReference type="NCBI Taxonomy" id="1526573"/>
    <lineage>
        <taxon>Bacteria</taxon>
        <taxon>Pseudomonadati</taxon>
        <taxon>Bacteroidota</taxon>
        <taxon>Flavobacteriia</taxon>
        <taxon>Flavobacteriales</taxon>
        <taxon>Flavobacteriaceae</taxon>
        <taxon>Planktosalinus</taxon>
    </lineage>
</organism>
<sequence>MIKSYKNIGNLFLITALVLFLASVIFGFLASLLYRYPEFLKDSIGLSGLRPMHVTAAIFWILLAATGAIYRSLDEITKQNNHKYLKLLHWILWVIALIGIYYAYFTGNFGGREYWEYPPVFALLIGLAWVLFLVVFILKVRAIKKWPVYLWMWFTGILYFLFIFIENYLWVIPYFRESFIKDMVIQWKAAGSIVGAYNMLVYGTAFYVMERISKQANTGFNKWAFALFFLSFFNMLFNWGHHLYLVPTNPTIHYVGYIVSMTEWVFFIKIIYTWKKQVTEAETYLHYFPYRFILASNFWLFFNLTLALFMSIPVINLYMHGTHFITAHAMGTTIGINTMILLAAVFYFLLPEEENHHSQWLKAGFWGTQISLLIFLIALMGMGITKSLWFFEEPQAPFGEMMERSRVWIVLFIASGTVLMGSFVILISKITATYYKRS</sequence>
<gene>
    <name evidence="4" type="ORF">GCM10011312_05760</name>
</gene>
<accession>A0A8J2V8U5</accession>
<dbReference type="GO" id="GO:0020037">
    <property type="term" value="F:heme binding"/>
    <property type="evidence" value="ECO:0007669"/>
    <property type="project" value="InterPro"/>
</dbReference>
<dbReference type="InterPro" id="IPR000883">
    <property type="entry name" value="Cyt_C_Oxase_1"/>
</dbReference>
<evidence type="ECO:0000313" key="5">
    <source>
        <dbReference type="Proteomes" id="UP000652231"/>
    </source>
</evidence>
<feature type="transmembrane region" description="Helical" evidence="2">
    <location>
        <begin position="117"/>
        <end position="138"/>
    </location>
</feature>
<keyword evidence="1" id="KW-0813">Transport</keyword>
<dbReference type="GO" id="GO:0009060">
    <property type="term" value="P:aerobic respiration"/>
    <property type="evidence" value="ECO:0007669"/>
    <property type="project" value="InterPro"/>
</dbReference>
<protein>
    <recommendedName>
        <fullName evidence="3">Cytochrome oxidase subunit I profile domain-containing protein</fullName>
    </recommendedName>
</protein>
<feature type="transmembrane region" description="Helical" evidence="2">
    <location>
        <begin position="189"/>
        <end position="208"/>
    </location>
</feature>
<keyword evidence="1" id="KW-0249">Electron transport</keyword>
<feature type="transmembrane region" description="Helical" evidence="2">
    <location>
        <begin position="325"/>
        <end position="350"/>
    </location>
</feature>
<dbReference type="PROSITE" id="PS50855">
    <property type="entry name" value="COX1"/>
    <property type="match status" value="1"/>
</dbReference>
<feature type="transmembrane region" description="Helical" evidence="2">
    <location>
        <begin position="292"/>
        <end position="319"/>
    </location>
</feature>
<dbReference type="Proteomes" id="UP000652231">
    <property type="component" value="Unassembled WGS sequence"/>
</dbReference>
<comment type="caution">
    <text evidence="4">The sequence shown here is derived from an EMBL/GenBank/DDBJ whole genome shotgun (WGS) entry which is preliminary data.</text>
</comment>
<evidence type="ECO:0000256" key="1">
    <source>
        <dbReference type="ARBA" id="ARBA00022660"/>
    </source>
</evidence>
<feature type="transmembrane region" description="Helical" evidence="2">
    <location>
        <begin position="370"/>
        <end position="391"/>
    </location>
</feature>
<feature type="transmembrane region" description="Helical" evidence="2">
    <location>
        <begin position="220"/>
        <end position="240"/>
    </location>
</feature>